<evidence type="ECO:0000313" key="3">
    <source>
        <dbReference type="Proteomes" id="UP000662074"/>
    </source>
</evidence>
<dbReference type="Pfam" id="PF12796">
    <property type="entry name" value="Ank_2"/>
    <property type="match status" value="2"/>
</dbReference>
<dbReference type="PANTHER" id="PTHR24133">
    <property type="entry name" value="ANKYRIN DOMAIN-CONTAINING"/>
    <property type="match status" value="1"/>
</dbReference>
<dbReference type="InterPro" id="IPR052391">
    <property type="entry name" value="E3_Ligase-Neurotoxin"/>
</dbReference>
<dbReference type="Gene3D" id="1.25.40.20">
    <property type="entry name" value="Ankyrin repeat-containing domain"/>
    <property type="match status" value="3"/>
</dbReference>
<protein>
    <recommendedName>
        <fullName evidence="4">Ankyrin repeat domain-containing protein</fullName>
    </recommendedName>
</protein>
<dbReference type="SMART" id="SM00248">
    <property type="entry name" value="ANK"/>
    <property type="match status" value="4"/>
</dbReference>
<dbReference type="PROSITE" id="PS50297">
    <property type="entry name" value="ANK_REP_REGION"/>
    <property type="match status" value="3"/>
</dbReference>
<gene>
    <name evidence="2" type="ORF">GCM10011425_16000</name>
</gene>
<dbReference type="EMBL" id="BMDO01000003">
    <property type="protein sequence ID" value="GGI50388.1"/>
    <property type="molecule type" value="Genomic_DNA"/>
</dbReference>
<dbReference type="PANTHER" id="PTHR24133:SF40">
    <property type="entry name" value="ANKYRIN REPEAT DOMAIN 44"/>
    <property type="match status" value="1"/>
</dbReference>
<dbReference type="InterPro" id="IPR002110">
    <property type="entry name" value="Ankyrin_rpt"/>
</dbReference>
<name>A0A917N117_9SPHI</name>
<comment type="caution">
    <text evidence="2">The sequence shown here is derived from an EMBL/GenBank/DDBJ whole genome shotgun (WGS) entry which is preliminary data.</text>
</comment>
<dbReference type="AlphaFoldDB" id="A0A917N117"/>
<reference evidence="2" key="2">
    <citation type="submission" date="2020-09" db="EMBL/GenBank/DDBJ databases">
        <authorList>
            <person name="Sun Q."/>
            <person name="Sedlacek I."/>
        </authorList>
    </citation>
    <scope>NUCLEOTIDE SEQUENCE</scope>
    <source>
        <strain evidence="2">CCM 8711</strain>
    </source>
</reference>
<keyword evidence="3" id="KW-1185">Reference proteome</keyword>
<evidence type="ECO:0008006" key="4">
    <source>
        <dbReference type="Google" id="ProtNLM"/>
    </source>
</evidence>
<evidence type="ECO:0000313" key="2">
    <source>
        <dbReference type="EMBL" id="GGI50388.1"/>
    </source>
</evidence>
<dbReference type="PROSITE" id="PS50088">
    <property type="entry name" value="ANK_REPEAT"/>
    <property type="match status" value="3"/>
</dbReference>
<dbReference type="RefSeq" id="WP_188415510.1">
    <property type="nucleotide sequence ID" value="NZ_BMDO01000003.1"/>
</dbReference>
<feature type="repeat" description="ANK" evidence="1">
    <location>
        <begin position="126"/>
        <end position="158"/>
    </location>
</feature>
<keyword evidence="1" id="KW-0040">ANK repeat</keyword>
<dbReference type="InterPro" id="IPR036770">
    <property type="entry name" value="Ankyrin_rpt-contain_sf"/>
</dbReference>
<accession>A0A917N117</accession>
<sequence length="214" mass="23570">MGQLEYLITTGDLNSLNQLLAQNPALAKNAVNDEVSPLMLSCYYQKPDATSLLLKYLDKIDIFEAAAAGKFDVLAYLIYNNPELVHEYNQDGFTPLALACYFGQYEAARYLVFKGADVDQAIDGNSGIRPIHLAVARDHVDVVNMLIEHNADINIQHHTGITPLHYAAKHGNPDMLVLLLENGADIAITMEDGSLPADLARENEFNEIAEILSI</sequence>
<dbReference type="SUPFAM" id="SSF48403">
    <property type="entry name" value="Ankyrin repeat"/>
    <property type="match status" value="1"/>
</dbReference>
<organism evidence="2 3">
    <name type="scientific">Mucilaginibacter galii</name>
    <dbReference type="NCBI Taxonomy" id="2005073"/>
    <lineage>
        <taxon>Bacteria</taxon>
        <taxon>Pseudomonadati</taxon>
        <taxon>Bacteroidota</taxon>
        <taxon>Sphingobacteriia</taxon>
        <taxon>Sphingobacteriales</taxon>
        <taxon>Sphingobacteriaceae</taxon>
        <taxon>Mucilaginibacter</taxon>
    </lineage>
</organism>
<feature type="repeat" description="ANK" evidence="1">
    <location>
        <begin position="159"/>
        <end position="191"/>
    </location>
</feature>
<feature type="repeat" description="ANK" evidence="1">
    <location>
        <begin position="91"/>
        <end position="123"/>
    </location>
</feature>
<dbReference type="PRINTS" id="PR01415">
    <property type="entry name" value="ANKYRIN"/>
</dbReference>
<reference evidence="2" key="1">
    <citation type="journal article" date="2014" name="Int. J. Syst. Evol. Microbiol.">
        <title>Complete genome sequence of Corynebacterium casei LMG S-19264T (=DSM 44701T), isolated from a smear-ripened cheese.</title>
        <authorList>
            <consortium name="US DOE Joint Genome Institute (JGI-PGF)"/>
            <person name="Walter F."/>
            <person name="Albersmeier A."/>
            <person name="Kalinowski J."/>
            <person name="Ruckert C."/>
        </authorList>
    </citation>
    <scope>NUCLEOTIDE SEQUENCE</scope>
    <source>
        <strain evidence="2">CCM 8711</strain>
    </source>
</reference>
<evidence type="ECO:0000256" key="1">
    <source>
        <dbReference type="PROSITE-ProRule" id="PRU00023"/>
    </source>
</evidence>
<proteinExistence type="predicted"/>
<dbReference type="Proteomes" id="UP000662074">
    <property type="component" value="Unassembled WGS sequence"/>
</dbReference>